<feature type="transmembrane region" description="Helical" evidence="1">
    <location>
        <begin position="87"/>
        <end position="114"/>
    </location>
</feature>
<sequence length="289" mass="33082">MQWWKMEVIVEMIPALLHISLLLFFIGLLLFLHIINDAVALCTFCFCATGTAVYTWLTIAPLIFPGCPYKTPFSGLLRLSLKPSLRVAWKLSAVSLACIIVWLSIALSAFIQLWSPSFKVTPPKRAQGLYSPFGRFLRSLADHKYHLRHRDSYLPQILLRSWQNIRAFAKHVYSTASWITRTALDVFAERRRIFCNELTTHDTRALGWVMDYSNRDIDLFTIITAVPDFVQSNASLSGVNNVQSVMWNCGVIPHTIQRLRSTSFSKNRAKPCHWSFVLGNHNLVDTMFD</sequence>
<dbReference type="InterPro" id="IPR045338">
    <property type="entry name" value="DUF6535"/>
</dbReference>
<dbReference type="AlphaFoldDB" id="A0A4Y7PRW2"/>
<evidence type="ECO:0000313" key="4">
    <source>
        <dbReference type="Proteomes" id="UP000294933"/>
    </source>
</evidence>
<organism evidence="3 4">
    <name type="scientific">Rickenella mellea</name>
    <dbReference type="NCBI Taxonomy" id="50990"/>
    <lineage>
        <taxon>Eukaryota</taxon>
        <taxon>Fungi</taxon>
        <taxon>Dikarya</taxon>
        <taxon>Basidiomycota</taxon>
        <taxon>Agaricomycotina</taxon>
        <taxon>Agaricomycetes</taxon>
        <taxon>Hymenochaetales</taxon>
        <taxon>Rickenellaceae</taxon>
        <taxon>Rickenella</taxon>
    </lineage>
</organism>
<evidence type="ECO:0000256" key="1">
    <source>
        <dbReference type="SAM" id="Phobius"/>
    </source>
</evidence>
<dbReference type="Pfam" id="PF20153">
    <property type="entry name" value="DUF6535"/>
    <property type="match status" value="1"/>
</dbReference>
<dbReference type="VEuPathDB" id="FungiDB:BD410DRAFT_885818"/>
<gene>
    <name evidence="3" type="ORF">BD410DRAFT_885818</name>
</gene>
<feature type="domain" description="DUF6535" evidence="2">
    <location>
        <begin position="2"/>
        <end position="32"/>
    </location>
</feature>
<keyword evidence="4" id="KW-1185">Reference proteome</keyword>
<keyword evidence="1" id="KW-0812">Transmembrane</keyword>
<reference evidence="3 4" key="1">
    <citation type="submission" date="2018-06" db="EMBL/GenBank/DDBJ databases">
        <title>A transcriptomic atlas of mushroom development highlights an independent origin of complex multicellularity.</title>
        <authorList>
            <consortium name="DOE Joint Genome Institute"/>
            <person name="Krizsan K."/>
            <person name="Almasi E."/>
            <person name="Merenyi Z."/>
            <person name="Sahu N."/>
            <person name="Viragh M."/>
            <person name="Koszo T."/>
            <person name="Mondo S."/>
            <person name="Kiss B."/>
            <person name="Balint B."/>
            <person name="Kues U."/>
            <person name="Barry K."/>
            <person name="Hegedus J.C."/>
            <person name="Henrissat B."/>
            <person name="Johnson J."/>
            <person name="Lipzen A."/>
            <person name="Ohm R."/>
            <person name="Nagy I."/>
            <person name="Pangilinan J."/>
            <person name="Yan J."/>
            <person name="Xiong Y."/>
            <person name="Grigoriev I.V."/>
            <person name="Hibbett D.S."/>
            <person name="Nagy L.G."/>
        </authorList>
    </citation>
    <scope>NUCLEOTIDE SEQUENCE [LARGE SCALE GENOMIC DNA]</scope>
    <source>
        <strain evidence="3 4">SZMC22713</strain>
    </source>
</reference>
<evidence type="ECO:0000259" key="2">
    <source>
        <dbReference type="Pfam" id="PF20153"/>
    </source>
</evidence>
<keyword evidence="1" id="KW-0472">Membrane</keyword>
<accession>A0A4Y7PRW2</accession>
<dbReference type="EMBL" id="ML170225">
    <property type="protein sequence ID" value="TDL17250.1"/>
    <property type="molecule type" value="Genomic_DNA"/>
</dbReference>
<feature type="transmembrane region" description="Helical" evidence="1">
    <location>
        <begin position="38"/>
        <end position="66"/>
    </location>
</feature>
<keyword evidence="1" id="KW-1133">Transmembrane helix</keyword>
<evidence type="ECO:0000313" key="3">
    <source>
        <dbReference type="EMBL" id="TDL17250.1"/>
    </source>
</evidence>
<proteinExistence type="predicted"/>
<protein>
    <recommendedName>
        <fullName evidence="2">DUF6535 domain-containing protein</fullName>
    </recommendedName>
</protein>
<dbReference type="Proteomes" id="UP000294933">
    <property type="component" value="Unassembled WGS sequence"/>
</dbReference>
<name>A0A4Y7PRW2_9AGAM</name>
<dbReference type="STRING" id="50990.A0A4Y7PRW2"/>
<feature type="transmembrane region" description="Helical" evidence="1">
    <location>
        <begin position="12"/>
        <end position="32"/>
    </location>
</feature>